<dbReference type="KEGG" id="emt:CPZ25_010320"/>
<organism evidence="1 2">
    <name type="scientific">Eubacterium maltosivorans</name>
    <dbReference type="NCBI Taxonomy" id="2041044"/>
    <lineage>
        <taxon>Bacteria</taxon>
        <taxon>Bacillati</taxon>
        <taxon>Bacillota</taxon>
        <taxon>Clostridia</taxon>
        <taxon>Eubacteriales</taxon>
        <taxon>Eubacteriaceae</taxon>
        <taxon>Eubacterium</taxon>
    </lineage>
</organism>
<dbReference type="RefSeq" id="WP_096918660.1">
    <property type="nucleotide sequence ID" value="NZ_CP029487.1"/>
</dbReference>
<evidence type="ECO:0008006" key="3">
    <source>
        <dbReference type="Google" id="ProtNLM"/>
    </source>
</evidence>
<keyword evidence="2" id="KW-1185">Reference proteome</keyword>
<proteinExistence type="predicted"/>
<reference evidence="1 2" key="1">
    <citation type="submission" date="2018-05" db="EMBL/GenBank/DDBJ databases">
        <title>Genome comparison of Eubacterium sp.</title>
        <authorList>
            <person name="Feng Y."/>
            <person name="Sanchez-Andrea I."/>
            <person name="Stams A.J.M."/>
            <person name="De Vos W.M."/>
        </authorList>
    </citation>
    <scope>NUCLEOTIDE SEQUENCE [LARGE SCALE GENOMIC DNA]</scope>
    <source>
        <strain evidence="1 2">YI</strain>
    </source>
</reference>
<dbReference type="Proteomes" id="UP000218387">
    <property type="component" value="Chromosome"/>
</dbReference>
<evidence type="ECO:0000313" key="2">
    <source>
        <dbReference type="Proteomes" id="UP000218387"/>
    </source>
</evidence>
<sequence length="382" mass="43182">MIFQTPEIFDTFSCLAGDCPDTCCAGWEVVIDPETEKCYQKTDGPMGNRLREAMTLDADGDCIFINQAGRCPFLNHKDLCDIHIALGEDALSETCRLYPRFYGDYGNLQEAGLSLSCPEAARLILSDPAPMRFVTSQNDAPSRYDPELDPMFCTRMLRARRLGLALLQNRRFTIFERITLLLQFATRLTALLFISDEAAESALYTAFSEDKQLTQTLSALRSTPQPAGLSPHDTFSALFICLGQCEHRQRSFTSQLEKVQTRFRTVPNLPDNTGFQCLHAHYYEHLSVYHLFRYFMDCAWSCEPLLQVQHIALACLSVYALSLSQWLENGRSLSEKEHQAVFCAYSREIEHSIPNQALLSEHLTLDLELSAPALTGLLMTFP</sequence>
<evidence type="ECO:0000313" key="1">
    <source>
        <dbReference type="EMBL" id="QCT71704.1"/>
    </source>
</evidence>
<gene>
    <name evidence="1" type="ORF">CPZ25_010320</name>
</gene>
<name>A0A4P9C8G5_EUBML</name>
<protein>
    <recommendedName>
        <fullName evidence="3">Flagellin lysine-N-methylase</fullName>
    </recommendedName>
</protein>
<dbReference type="EMBL" id="CP029487">
    <property type="protein sequence ID" value="QCT71704.1"/>
    <property type="molecule type" value="Genomic_DNA"/>
</dbReference>
<dbReference type="AlphaFoldDB" id="A0A4P9C8G5"/>
<dbReference type="NCBIfam" id="NF038110">
    <property type="entry name" value="Lys_methyl_FliB"/>
    <property type="match status" value="1"/>
</dbReference>
<accession>A0A4P9C8G5</accession>